<keyword evidence="2" id="KW-1185">Reference proteome</keyword>
<dbReference type="EMBL" id="CP045488">
    <property type="protein sequence ID" value="QFU83665.1"/>
    <property type="molecule type" value="Genomic_DNA"/>
</dbReference>
<dbReference type="AlphaFoldDB" id="A0A5P9P667"/>
<evidence type="ECO:0000313" key="2">
    <source>
        <dbReference type="Proteomes" id="UP000326170"/>
    </source>
</evidence>
<dbReference type="RefSeq" id="WP_152942768.1">
    <property type="nucleotide sequence ID" value="NZ_CP045488.1"/>
</dbReference>
<organism evidence="1 2">
    <name type="scientific">Natronorubrum aibiense</name>
    <dbReference type="NCBI Taxonomy" id="348826"/>
    <lineage>
        <taxon>Archaea</taxon>
        <taxon>Methanobacteriati</taxon>
        <taxon>Methanobacteriota</taxon>
        <taxon>Stenosarchaea group</taxon>
        <taxon>Halobacteria</taxon>
        <taxon>Halobacteriales</taxon>
        <taxon>Natrialbaceae</taxon>
        <taxon>Natronorubrum</taxon>
    </lineage>
</organism>
<dbReference type="Proteomes" id="UP000326170">
    <property type="component" value="Chromosome"/>
</dbReference>
<proteinExistence type="predicted"/>
<dbReference type="KEGG" id="nas:GCU68_14510"/>
<evidence type="ECO:0000313" key="1">
    <source>
        <dbReference type="EMBL" id="QFU83665.1"/>
    </source>
</evidence>
<sequence length="150" mass="15362">MSGTVVVAGGLLVCTVLLGLVAHECTHALVLGLARVEYTVTFAPERTDGIIGLVTSCPWAVVQPHPTGRESATVLRIAALAPLVLAIPVFGLGVSGHLSVESPLATAVGIGWLACAIPSPQDFSVAFYAHRALEAVPTNSNTATPVSRAD</sequence>
<dbReference type="GeneID" id="42302279"/>
<reference evidence="1 2" key="1">
    <citation type="journal article" date="2007" name="Int. J. Syst. Evol. Microbiol.">
        <title>Natronorubrum sulfidifaciens sp. nov., an extremely haloalkaliphilic archaeon isolated from Aiding salt lake in Xin-Jiang, China.</title>
        <authorList>
            <person name="Cui H.L."/>
            <person name="Tohty D."/>
            <person name="Liu H.C."/>
            <person name="Liu S.J."/>
            <person name="Oren A."/>
            <person name="Zhou P.J."/>
        </authorList>
    </citation>
    <scope>NUCLEOTIDE SEQUENCE [LARGE SCALE GENOMIC DNA]</scope>
    <source>
        <strain evidence="1 2">7-3</strain>
    </source>
</reference>
<accession>A0A5P9P667</accession>
<name>A0A5P9P667_9EURY</name>
<evidence type="ECO:0008006" key="3">
    <source>
        <dbReference type="Google" id="ProtNLM"/>
    </source>
</evidence>
<protein>
    <recommendedName>
        <fullName evidence="3">DUF3267 domain-containing protein</fullName>
    </recommendedName>
</protein>
<dbReference type="OrthoDB" id="204561at2157"/>
<gene>
    <name evidence="1" type="ORF">GCU68_14510</name>
</gene>